<dbReference type="Proteomes" id="UP000694548">
    <property type="component" value="Chromosome sgr05"/>
</dbReference>
<evidence type="ECO:0000256" key="1">
    <source>
        <dbReference type="SAM" id="MobiDB-lite"/>
    </source>
</evidence>
<sequence length="372" mass="41063">MQAEKMENLASEEQPPAQKEPSVKKRKPKKRNLQHSADIVFTRGNSVQTMPSLSKLLRGVTGILGLNFVWEYRSPSKSVQPHYQCKLCFLSCLQHDIIDHVKGWKHCYKYMKKNHADKITFEEEAVVKDPSLKASLRATAVEVDTAEERGQIKVILKEPCDVLAFKGFRSAAPKPVPPPVIRPIAPLLGPRFQDSRLPPLGGPFADYPGEYKRPGFGDYASRGHFPESSRNRGPFTDDMGQFPPGGGNGFGPDGGRAGAQAGVTFKDGPMDRGGAIEHSSLPNTLLAYLDTFQIESESDAQLVLKVTQKLTDVLMEYRLRTVSSGSDLNSVSTGDDGQYSTSLSGTKATSLRFSLSVQVFHFHLKNNRKQTK</sequence>
<protein>
    <submittedName>
        <fullName evidence="2">Si:ch211-197h24.6</fullName>
    </submittedName>
</protein>
<name>A0A8C6LPU9_NOTFU</name>
<keyword evidence="3" id="KW-1185">Reference proteome</keyword>
<proteinExistence type="predicted"/>
<reference evidence="2" key="2">
    <citation type="submission" date="2025-08" db="UniProtKB">
        <authorList>
            <consortium name="Ensembl"/>
        </authorList>
    </citation>
    <scope>IDENTIFICATION</scope>
</reference>
<evidence type="ECO:0000313" key="3">
    <source>
        <dbReference type="Proteomes" id="UP000694548"/>
    </source>
</evidence>
<reference evidence="2" key="3">
    <citation type="submission" date="2025-09" db="UniProtKB">
        <authorList>
            <consortium name="Ensembl"/>
        </authorList>
    </citation>
    <scope>IDENTIFICATION</scope>
</reference>
<gene>
    <name evidence="2" type="primary">si:ch211-197h24.6</name>
</gene>
<accession>A0A8C6LPU9</accession>
<feature type="compositionally biased region" description="Basic residues" evidence="1">
    <location>
        <begin position="24"/>
        <end position="33"/>
    </location>
</feature>
<reference evidence="2" key="1">
    <citation type="submission" date="2014-08" db="EMBL/GenBank/DDBJ databases">
        <authorList>
            <person name="Senf B."/>
            <person name="Petzold A."/>
            <person name="Downie B.R."/>
            <person name="Koch P."/>
            <person name="Platzer M."/>
        </authorList>
    </citation>
    <scope>NUCLEOTIDE SEQUENCE [LARGE SCALE GENOMIC DNA]</scope>
    <source>
        <strain evidence="2">GRZ</strain>
    </source>
</reference>
<dbReference type="Ensembl" id="ENSNFUT00015024670.1">
    <property type="protein sequence ID" value="ENSNFUP00015023586.1"/>
    <property type="gene ID" value="ENSNFUG00015011403.1"/>
</dbReference>
<dbReference type="GeneTree" id="ENSGT00740000115874"/>
<organism evidence="2 3">
    <name type="scientific">Nothobranchius furzeri</name>
    <name type="common">Turquoise killifish</name>
    <dbReference type="NCBI Taxonomy" id="105023"/>
    <lineage>
        <taxon>Eukaryota</taxon>
        <taxon>Metazoa</taxon>
        <taxon>Chordata</taxon>
        <taxon>Craniata</taxon>
        <taxon>Vertebrata</taxon>
        <taxon>Euteleostomi</taxon>
        <taxon>Actinopterygii</taxon>
        <taxon>Neopterygii</taxon>
        <taxon>Teleostei</taxon>
        <taxon>Neoteleostei</taxon>
        <taxon>Acanthomorphata</taxon>
        <taxon>Ovalentaria</taxon>
        <taxon>Atherinomorphae</taxon>
        <taxon>Cyprinodontiformes</taxon>
        <taxon>Nothobranchiidae</taxon>
        <taxon>Nothobranchius</taxon>
    </lineage>
</organism>
<dbReference type="AlphaFoldDB" id="A0A8C6LPU9"/>
<evidence type="ECO:0000313" key="2">
    <source>
        <dbReference type="Ensembl" id="ENSNFUP00015023586.1"/>
    </source>
</evidence>
<feature type="region of interest" description="Disordered" evidence="1">
    <location>
        <begin position="1"/>
        <end position="35"/>
    </location>
</feature>